<keyword evidence="2" id="KW-1185">Reference proteome</keyword>
<comment type="caution">
    <text evidence="1">The sequence shown here is derived from an EMBL/GenBank/DDBJ whole genome shotgun (WGS) entry which is preliminary data.</text>
</comment>
<accession>A0ACC3C167</accession>
<dbReference type="Proteomes" id="UP000798662">
    <property type="component" value="Chromosome 2"/>
</dbReference>
<proteinExistence type="predicted"/>
<organism evidence="1 2">
    <name type="scientific">Pyropia yezoensis</name>
    <name type="common">Susabi-nori</name>
    <name type="synonym">Porphyra yezoensis</name>
    <dbReference type="NCBI Taxonomy" id="2788"/>
    <lineage>
        <taxon>Eukaryota</taxon>
        <taxon>Rhodophyta</taxon>
        <taxon>Bangiophyceae</taxon>
        <taxon>Bangiales</taxon>
        <taxon>Bangiaceae</taxon>
        <taxon>Pyropia</taxon>
    </lineage>
</organism>
<name>A0ACC3C167_PYRYE</name>
<dbReference type="EMBL" id="CM020619">
    <property type="protein sequence ID" value="KAK1863843.1"/>
    <property type="molecule type" value="Genomic_DNA"/>
</dbReference>
<evidence type="ECO:0000313" key="1">
    <source>
        <dbReference type="EMBL" id="KAK1863843.1"/>
    </source>
</evidence>
<gene>
    <name evidence="1" type="ORF">I4F81_006397</name>
</gene>
<reference evidence="1" key="1">
    <citation type="submission" date="2019-11" db="EMBL/GenBank/DDBJ databases">
        <title>Nori genome reveals adaptations in red seaweeds to the harsh intertidal environment.</title>
        <authorList>
            <person name="Wang D."/>
            <person name="Mao Y."/>
        </authorList>
    </citation>
    <scope>NUCLEOTIDE SEQUENCE</scope>
    <source>
        <tissue evidence="1">Gametophyte</tissue>
    </source>
</reference>
<evidence type="ECO:0000313" key="2">
    <source>
        <dbReference type="Proteomes" id="UP000798662"/>
    </source>
</evidence>
<sequence>MAPAVVAGGGGREEARPTPPAPSAGSVAVGGAAAAGPRSLASLSESEPATYFTAAQEFGSSGSSGRVGTAGPPQGGAAGAALGAASGVGPLPSRSRGVPPPPPPPAPLSVVVETEALRAPSTTTATAAASADAADAAAAAAAAAAIAAAAAAATATDAGPPSRGWAAAGGSRWWTRRPPPSSAASTAAAGRSEDAEGGGRSTTAATSGGISGTGSGVYDGGGGSGGGGGSSAGGSAWAPVGDTPRSSFWTVAFGRPPPWASAGGSGGGTSSRGGWGSRAFGSSARGRGGLRAAAGATPSDSFALSGWEPQSDVHAYGLPPSVTLPPPGARAGVVDLGGVAAALAADDAGDDDEEDELLSVDDGSAGATPVAAAGRGAWGVGGGLHPHRSRADAARSSRGSGGGSGRASPPPSSVRVRKPGRAAAKPADLFSLEDDVQAEAAAAAAAAAEDAKNMRPRCDSVPSYETRDTSSLASEPRVKLEVLRASDIKGVHQVLFSSIALGGLYLLAVIVLCNTAFMEPTPLPNDEGVWEIVRVYSAPIGFQVFEVVSSGVLFCIPAIVFIVFALRIWRLPRAERTQEQVWVLMLYTTTLLYFNPVYEIATLLKGPVGSTPEEILESVGPWGTEWAFTSTVFVSYAYFYVWISVHSYRIMRGRLLLFFYAPKILVLTLFGALRVVIGVYGRIYLGYLPFTSIVGTLMLVKHGVSRQAYDFSLVILVTVFEAVLIGWLCYEVSLTRKALARTSYMRYRSKQIGFRFFLFHVASSFGSLFIFNVLLVVSFPSEPVRLIKERLSLHFLGAQPGKLASDIILLVFLAQESWVNLPADAYGLRGWFSPPTPEPGDVPVRLAEPHPPARRWWGGDSSRPRPIAVEDMFTYRQREPPTGRPVSPRCLVMDTTVLMFNMAWIAYSYGTPRKRRRQPADYGRDDHIIARYAVGRRTDTHALVVDAPDRIIVAFKGSTNLADLRTDISVFTVDIETVLALPLTAVPRGGGATPADGAVAGATADETGGDGGDGEGDQERATAARGAAGGLDDDAGALPRGGSALSTPAPPSANAPLSSPPTSSTGSRHLRAAMRKASLFSLASDKIAGRATVHTGFSSAYLSVRREVVESVMALYRDRPRPIWLTGHSLGGALATLCSYDLARRVAAPAAEISVVTFGAPRVGNAAFRAVYNDLIPRHWRVVLASDVVTKLPKLGYLHVGNQALLTNEAQLFIDPSFVELKWFHWKGTSIRTHRKGNYISAMQAWCRTEHGARYAPDFWLERGGKKGQGRDRIRVVHLHGGGRRGVADRAAAAQGALKAVQR</sequence>
<protein>
    <submittedName>
        <fullName evidence="1">Uncharacterized protein</fullName>
    </submittedName>
</protein>